<accession>A0A0Q3V2B4</accession>
<protein>
    <submittedName>
        <fullName evidence="1">Uncharacterized protein</fullName>
    </submittedName>
</protein>
<keyword evidence="2" id="KW-1185">Reference proteome</keyword>
<organism evidence="1 2">
    <name type="scientific">Amazona aestiva</name>
    <name type="common">Blue-fronted Amazon parrot</name>
    <dbReference type="NCBI Taxonomy" id="12930"/>
    <lineage>
        <taxon>Eukaryota</taxon>
        <taxon>Metazoa</taxon>
        <taxon>Chordata</taxon>
        <taxon>Craniata</taxon>
        <taxon>Vertebrata</taxon>
        <taxon>Euteleostomi</taxon>
        <taxon>Archelosauria</taxon>
        <taxon>Archosauria</taxon>
        <taxon>Dinosauria</taxon>
        <taxon>Saurischia</taxon>
        <taxon>Theropoda</taxon>
        <taxon>Coelurosauria</taxon>
        <taxon>Aves</taxon>
        <taxon>Neognathae</taxon>
        <taxon>Neoaves</taxon>
        <taxon>Telluraves</taxon>
        <taxon>Australaves</taxon>
        <taxon>Psittaciformes</taxon>
        <taxon>Psittacidae</taxon>
        <taxon>Amazona</taxon>
    </lineage>
</organism>
<comment type="caution">
    <text evidence="1">The sequence shown here is derived from an EMBL/GenBank/DDBJ whole genome shotgun (WGS) entry which is preliminary data.</text>
</comment>
<proteinExistence type="predicted"/>
<name>A0A0Q3V2B4_AMAAE</name>
<sequence length="236" mass="26765">MDDQFQKSVEIELTLKLHQMMDADRDVQLIETLCCENIKVCKKPTEHDGCNWDMKMAISLQSEFSAVEKADVAIVPLLHLWKKRFHFLDHPLQRKKAPHFMLTAFGKESISICMPSLTARLNNTGKSQTKLELPGIGEHRDSDLGQILAEIATETVLAVMLNVFMEKMCLPVLNELPTVVSAWREQIFTMGLGDLGLGPSDNSRGKNLICNYREADVWEDSKKALQVVRIAEKKRN</sequence>
<dbReference type="EMBL" id="LMAW01000614">
    <property type="protein sequence ID" value="KQL00103.1"/>
    <property type="molecule type" value="Genomic_DNA"/>
</dbReference>
<reference evidence="1 2" key="1">
    <citation type="submission" date="2015-10" db="EMBL/GenBank/DDBJ databases">
        <authorList>
            <person name="Gilbert D.G."/>
        </authorList>
    </citation>
    <scope>NUCLEOTIDE SEQUENCE [LARGE SCALE GENOMIC DNA]</scope>
    <source>
        <strain evidence="1">FVVF132</strain>
    </source>
</reference>
<dbReference type="Proteomes" id="UP000051836">
    <property type="component" value="Unassembled WGS sequence"/>
</dbReference>
<evidence type="ECO:0000313" key="2">
    <source>
        <dbReference type="Proteomes" id="UP000051836"/>
    </source>
</evidence>
<dbReference type="AlphaFoldDB" id="A0A0Q3V2B4"/>
<evidence type="ECO:0000313" key="1">
    <source>
        <dbReference type="EMBL" id="KQL00103.1"/>
    </source>
</evidence>
<gene>
    <name evidence="1" type="ORF">AAES_33793</name>
</gene>